<dbReference type="GO" id="GO:0016042">
    <property type="term" value="P:lipid catabolic process"/>
    <property type="evidence" value="ECO:0007669"/>
    <property type="project" value="UniProtKB-KW"/>
</dbReference>
<proteinExistence type="predicted"/>
<gene>
    <name evidence="5" type="ORF">INT44_000593</name>
</gene>
<evidence type="ECO:0000313" key="5">
    <source>
        <dbReference type="EMBL" id="KAG2187843.1"/>
    </source>
</evidence>
<dbReference type="AlphaFoldDB" id="A0A8H7Q9U8"/>
<keyword evidence="4" id="KW-0443">Lipid metabolism</keyword>
<keyword evidence="6" id="KW-1185">Reference proteome</keyword>
<dbReference type="EMBL" id="JAEPRA010000002">
    <property type="protein sequence ID" value="KAG2187843.1"/>
    <property type="molecule type" value="Genomic_DNA"/>
</dbReference>
<dbReference type="Proteomes" id="UP000612746">
    <property type="component" value="Unassembled WGS sequence"/>
</dbReference>
<dbReference type="OrthoDB" id="2363873at2759"/>
<protein>
    <recommendedName>
        <fullName evidence="1">1-alkyl-2-acetylglycerophosphocholine esterase</fullName>
        <ecNumber evidence="1">3.1.1.47</ecNumber>
    </recommendedName>
</protein>
<dbReference type="GO" id="GO:0003847">
    <property type="term" value="F:1-alkyl-2-acetylglycerophosphocholine esterase activity"/>
    <property type="evidence" value="ECO:0007669"/>
    <property type="project" value="UniProtKB-EC"/>
</dbReference>
<dbReference type="Pfam" id="PF03403">
    <property type="entry name" value="PAF-AH_p_II"/>
    <property type="match status" value="1"/>
</dbReference>
<evidence type="ECO:0000256" key="1">
    <source>
        <dbReference type="ARBA" id="ARBA00013201"/>
    </source>
</evidence>
<dbReference type="Gene3D" id="3.40.50.1820">
    <property type="entry name" value="alpha/beta hydrolase"/>
    <property type="match status" value="1"/>
</dbReference>
<dbReference type="PANTHER" id="PTHR10272:SF0">
    <property type="entry name" value="PLATELET-ACTIVATING FACTOR ACETYLHYDROLASE"/>
    <property type="match status" value="1"/>
</dbReference>
<keyword evidence="2" id="KW-0378">Hydrolase</keyword>
<evidence type="ECO:0000256" key="4">
    <source>
        <dbReference type="ARBA" id="ARBA00023098"/>
    </source>
</evidence>
<evidence type="ECO:0000313" key="6">
    <source>
        <dbReference type="Proteomes" id="UP000612746"/>
    </source>
</evidence>
<organism evidence="5 6">
    <name type="scientific">Umbelopsis vinacea</name>
    <dbReference type="NCBI Taxonomy" id="44442"/>
    <lineage>
        <taxon>Eukaryota</taxon>
        <taxon>Fungi</taxon>
        <taxon>Fungi incertae sedis</taxon>
        <taxon>Mucoromycota</taxon>
        <taxon>Mucoromycotina</taxon>
        <taxon>Umbelopsidomycetes</taxon>
        <taxon>Umbelopsidales</taxon>
        <taxon>Umbelopsidaceae</taxon>
        <taxon>Umbelopsis</taxon>
    </lineage>
</organism>
<evidence type="ECO:0000256" key="2">
    <source>
        <dbReference type="ARBA" id="ARBA00022801"/>
    </source>
</evidence>
<evidence type="ECO:0000256" key="3">
    <source>
        <dbReference type="ARBA" id="ARBA00022963"/>
    </source>
</evidence>
<keyword evidence="3" id="KW-0442">Lipid degradation</keyword>
<comment type="caution">
    <text evidence="5">The sequence shown here is derived from an EMBL/GenBank/DDBJ whole genome shotgun (WGS) entry which is preliminary data.</text>
</comment>
<dbReference type="SUPFAM" id="SSF53474">
    <property type="entry name" value="alpha/beta-Hydrolases"/>
    <property type="match status" value="1"/>
</dbReference>
<dbReference type="InterPro" id="IPR029058">
    <property type="entry name" value="AB_hydrolase_fold"/>
</dbReference>
<reference evidence="5" key="1">
    <citation type="submission" date="2020-12" db="EMBL/GenBank/DDBJ databases">
        <title>Metabolic potential, ecology and presence of endohyphal bacteria is reflected in genomic diversity of Mucoromycotina.</title>
        <authorList>
            <person name="Muszewska A."/>
            <person name="Okrasinska A."/>
            <person name="Steczkiewicz K."/>
            <person name="Drgas O."/>
            <person name="Orlowska M."/>
            <person name="Perlinska-Lenart U."/>
            <person name="Aleksandrzak-Piekarczyk T."/>
            <person name="Szatraj K."/>
            <person name="Zielenkiewicz U."/>
            <person name="Pilsyk S."/>
            <person name="Malc E."/>
            <person name="Mieczkowski P."/>
            <person name="Kruszewska J.S."/>
            <person name="Biernat P."/>
            <person name="Pawlowska J."/>
        </authorList>
    </citation>
    <scope>NUCLEOTIDE SEQUENCE</scope>
    <source>
        <strain evidence="5">WA0000051536</strain>
    </source>
</reference>
<dbReference type="EC" id="3.1.1.47" evidence="1"/>
<dbReference type="PANTHER" id="PTHR10272">
    <property type="entry name" value="PLATELET-ACTIVATING FACTOR ACETYLHYDROLASE"/>
    <property type="match status" value="1"/>
</dbReference>
<name>A0A8H7Q9U8_9FUNG</name>
<accession>A0A8H7Q9U8</accession>
<sequence length="368" mass="40524">MPILADFPKLMGSYAVSCHDINYTRAVDGLDSNSLSSDGSNKTKLDSKEFTHPKVESVYVRIFYPTTISKNSPRFAKANWLTSEDYGIALCDLVGIPCFIAKALATRAAQKSTHCFMDAPLNDKEDAYPIVIFSHGLAGNRLIYSNLCSQLASHGLIVFAIEHRDGSGSLALGADGKWIAFEKTHRENSDLFQDQIVFRAAEVQICLELVREINAGNQPCLKADPVLYEFCDRLDQQNMIMAGHSFGGATTALLLRDPINPFTCGILFDPWVQPIMNKHGCNPPLTRPILGIASDQFVKWTQNFDLVQQLFSEVIPGVTTTLTSVIGSDHQAQSDIPVRAIFFFINVGCTITVLSHLVDITFIIALCS</sequence>